<dbReference type="KEGG" id="bspl:129603275"/>
<accession>A0A9W2XD77</accession>
<evidence type="ECO:0000313" key="1">
    <source>
        <dbReference type="Proteomes" id="UP000515150"/>
    </source>
</evidence>
<dbReference type="Proteomes" id="UP000515150">
    <property type="component" value="Chromosome 2"/>
</dbReference>
<proteinExistence type="predicted"/>
<sequence>MNGAFACSPLEQHEQVNTFCPRRFSCAATMSRIIIVTLLLLVLSDFCHNTVSGDQASLTRGYFRKCGCKVHRNRILCDAKNETRKRCLCSQATSDTFPKFHKFCRSLHQSPPLSLL</sequence>
<organism evidence="1 2">
    <name type="scientific">Betta splendens</name>
    <name type="common">Siamese fighting fish</name>
    <dbReference type="NCBI Taxonomy" id="158456"/>
    <lineage>
        <taxon>Eukaryota</taxon>
        <taxon>Metazoa</taxon>
        <taxon>Chordata</taxon>
        <taxon>Craniata</taxon>
        <taxon>Vertebrata</taxon>
        <taxon>Euteleostomi</taxon>
        <taxon>Actinopterygii</taxon>
        <taxon>Neopterygii</taxon>
        <taxon>Teleostei</taxon>
        <taxon>Neoteleostei</taxon>
        <taxon>Acanthomorphata</taxon>
        <taxon>Anabantaria</taxon>
        <taxon>Anabantiformes</taxon>
        <taxon>Anabantoidei</taxon>
        <taxon>Osphronemidae</taxon>
        <taxon>Betta</taxon>
    </lineage>
</organism>
<name>A0A9W2XD77_BETSP</name>
<gene>
    <name evidence="2" type="primary">LOC129603275</name>
</gene>
<protein>
    <submittedName>
        <fullName evidence="2">Uncharacterized protein LOC129603275 isoform X1</fullName>
    </submittedName>
</protein>
<dbReference type="GeneID" id="129603275"/>
<evidence type="ECO:0000313" key="2">
    <source>
        <dbReference type="RefSeq" id="XP_055359677.1"/>
    </source>
</evidence>
<keyword evidence="1" id="KW-1185">Reference proteome</keyword>
<dbReference type="AlphaFoldDB" id="A0A9W2XD77"/>
<reference evidence="2" key="1">
    <citation type="submission" date="2025-08" db="UniProtKB">
        <authorList>
            <consortium name="RefSeq"/>
        </authorList>
    </citation>
    <scope>IDENTIFICATION</scope>
</reference>
<dbReference type="RefSeq" id="XP_055359677.1">
    <property type="nucleotide sequence ID" value="XM_055503702.1"/>
</dbReference>